<name>A0A7X5UWM8_9SPHN</name>
<sequence length="214" mass="22915">MFWTTGLAIILASMPAAQAEKKCAAATVRQGVLEMMVLIGQDGAEPMRVNWVWLQSPNADRSFVLDASYRPEGDALNAPSQLSIRSYGEVAEGLEGPPERLLWSPAHARPGTATGGWVRLQRGPESPIASASITMAQSGALAYRTEALEAARRGEAFRGERFSRDGKLLSSGTVRLPDEAVATALFLKARTMATAELKPCGPPVMLTPAPPRKD</sequence>
<dbReference type="AlphaFoldDB" id="A0A7X5UWM8"/>
<dbReference type="Proteomes" id="UP000564677">
    <property type="component" value="Unassembled WGS sequence"/>
</dbReference>
<evidence type="ECO:0000256" key="1">
    <source>
        <dbReference type="SAM" id="SignalP"/>
    </source>
</evidence>
<proteinExistence type="predicted"/>
<dbReference type="EMBL" id="JAASQV010000001">
    <property type="protein sequence ID" value="NIJ63561.1"/>
    <property type="molecule type" value="Genomic_DNA"/>
</dbReference>
<keyword evidence="3" id="KW-1185">Reference proteome</keyword>
<keyword evidence="1" id="KW-0732">Signal</keyword>
<feature type="signal peptide" evidence="1">
    <location>
        <begin position="1"/>
        <end position="19"/>
    </location>
</feature>
<feature type="chain" id="PRO_5030819653" evidence="1">
    <location>
        <begin position="20"/>
        <end position="214"/>
    </location>
</feature>
<protein>
    <submittedName>
        <fullName evidence="2">Uncharacterized protein</fullName>
    </submittedName>
</protein>
<evidence type="ECO:0000313" key="3">
    <source>
        <dbReference type="Proteomes" id="UP000564677"/>
    </source>
</evidence>
<organism evidence="2 3">
    <name type="scientific">Sphingomonas leidyi</name>
    <dbReference type="NCBI Taxonomy" id="68569"/>
    <lineage>
        <taxon>Bacteria</taxon>
        <taxon>Pseudomonadati</taxon>
        <taxon>Pseudomonadota</taxon>
        <taxon>Alphaproteobacteria</taxon>
        <taxon>Sphingomonadales</taxon>
        <taxon>Sphingomonadaceae</taxon>
        <taxon>Sphingomonas</taxon>
    </lineage>
</organism>
<reference evidence="2 3" key="1">
    <citation type="submission" date="2020-03" db="EMBL/GenBank/DDBJ databases">
        <title>Genomic Encyclopedia of Type Strains, Phase IV (KMG-IV): sequencing the most valuable type-strain genomes for metagenomic binning, comparative biology and taxonomic classification.</title>
        <authorList>
            <person name="Goeker M."/>
        </authorList>
    </citation>
    <scope>NUCLEOTIDE SEQUENCE [LARGE SCALE GENOMIC DNA]</scope>
    <source>
        <strain evidence="2 3">DSM 4733</strain>
    </source>
</reference>
<accession>A0A7X5UWM8</accession>
<gene>
    <name evidence="2" type="ORF">FHR20_000492</name>
</gene>
<dbReference type="RefSeq" id="WP_167298059.1">
    <property type="nucleotide sequence ID" value="NZ_JAASQV010000001.1"/>
</dbReference>
<evidence type="ECO:0000313" key="2">
    <source>
        <dbReference type="EMBL" id="NIJ63561.1"/>
    </source>
</evidence>
<comment type="caution">
    <text evidence="2">The sequence shown here is derived from an EMBL/GenBank/DDBJ whole genome shotgun (WGS) entry which is preliminary data.</text>
</comment>